<dbReference type="EMBL" id="RJAI01000091">
    <property type="protein sequence ID" value="RNF79964.1"/>
    <property type="molecule type" value="Genomic_DNA"/>
</dbReference>
<dbReference type="Proteomes" id="UP000278162">
    <property type="component" value="Unassembled WGS sequence"/>
</dbReference>
<accession>A0A3M8SL88</accession>
<gene>
    <name evidence="1" type="ORF">EFK07_28225</name>
</gene>
<reference evidence="1 2" key="1">
    <citation type="submission" date="2018-10" db="EMBL/GenBank/DDBJ databases">
        <title>An outbreak of IMP-63 producing strain in France.</title>
        <authorList>
            <person name="Bour M."/>
            <person name="Liapis E."/>
            <person name="Plesiat P."/>
        </authorList>
    </citation>
    <scope>NUCLEOTIDE SEQUENCE [LARGE SCALE GENOMIC DNA]</scope>
    <source>
        <strain evidence="1 2">12917</strain>
    </source>
</reference>
<sequence length="141" mass="16046">MQAGDYFSIPMEDDRFAISQIIWLGSESKEQKFKKVFAFAVLSISSSEEVSENAKYLVFKDHRGSFTVMFTAVDKLKAGEWPILQRGVVSDVALIDFEFNMAGTLYRRGSPVRVLAIEEYQNYILMGVSGFALIEKFLQQH</sequence>
<dbReference type="AlphaFoldDB" id="A0A3M8SL88"/>
<evidence type="ECO:0000313" key="2">
    <source>
        <dbReference type="Proteomes" id="UP000278162"/>
    </source>
</evidence>
<proteinExistence type="predicted"/>
<protein>
    <submittedName>
        <fullName evidence="1">Uncharacterized protein</fullName>
    </submittedName>
</protein>
<comment type="caution">
    <text evidence="1">The sequence shown here is derived from an EMBL/GenBank/DDBJ whole genome shotgun (WGS) entry which is preliminary data.</text>
</comment>
<organism evidence="1 2">
    <name type="scientific">Pseudomonas putida</name>
    <name type="common">Arthrobacter siderocapsulatus</name>
    <dbReference type="NCBI Taxonomy" id="303"/>
    <lineage>
        <taxon>Bacteria</taxon>
        <taxon>Pseudomonadati</taxon>
        <taxon>Pseudomonadota</taxon>
        <taxon>Gammaproteobacteria</taxon>
        <taxon>Pseudomonadales</taxon>
        <taxon>Pseudomonadaceae</taxon>
        <taxon>Pseudomonas</taxon>
    </lineage>
</organism>
<name>A0A3M8SL88_PSEPU</name>
<evidence type="ECO:0000313" key="1">
    <source>
        <dbReference type="EMBL" id="RNF79964.1"/>
    </source>
</evidence>